<dbReference type="CDD" id="cd06661">
    <property type="entry name" value="GGCT_like"/>
    <property type="match status" value="1"/>
</dbReference>
<keyword evidence="3" id="KW-1185">Reference proteome</keyword>
<dbReference type="EMBL" id="BAABRP010000008">
    <property type="protein sequence ID" value="GAA5513508.1"/>
    <property type="molecule type" value="Genomic_DNA"/>
</dbReference>
<accession>A0ABP9W831</accession>
<sequence>MPGERNEAVAARGGAFEATPARLVGFRLLHLLPEEYPGIVPGEPGEEVRGHILRYRESDWPRVLPFLDALEGVHDTPPLYTREGVTVTLESGERVPAWVYVYANAARLARPGAQPVPGGDWRQVGERRG</sequence>
<evidence type="ECO:0000313" key="2">
    <source>
        <dbReference type="EMBL" id="GAA5513508.1"/>
    </source>
</evidence>
<dbReference type="InterPro" id="IPR013024">
    <property type="entry name" value="GGCT-like"/>
</dbReference>
<dbReference type="InterPro" id="IPR036568">
    <property type="entry name" value="GGCT-like_sf"/>
</dbReference>
<gene>
    <name evidence="2" type="ORF">Dcar01_02247</name>
</gene>
<comment type="caution">
    <text evidence="2">The sequence shown here is derived from an EMBL/GenBank/DDBJ whole genome shotgun (WGS) entry which is preliminary data.</text>
</comment>
<dbReference type="InterPro" id="IPR009288">
    <property type="entry name" value="AIG2-like_dom"/>
</dbReference>
<protein>
    <recommendedName>
        <fullName evidence="1">Gamma-glutamylcyclotransferase AIG2-like domain-containing protein</fullName>
    </recommendedName>
</protein>
<dbReference type="SUPFAM" id="SSF110857">
    <property type="entry name" value="Gamma-glutamyl cyclotransferase-like"/>
    <property type="match status" value="1"/>
</dbReference>
<dbReference type="Pfam" id="PF06094">
    <property type="entry name" value="GGACT"/>
    <property type="match status" value="1"/>
</dbReference>
<proteinExistence type="predicted"/>
<evidence type="ECO:0000313" key="3">
    <source>
        <dbReference type="Proteomes" id="UP001401887"/>
    </source>
</evidence>
<dbReference type="Proteomes" id="UP001401887">
    <property type="component" value="Unassembled WGS sequence"/>
</dbReference>
<organism evidence="2 3">
    <name type="scientific">Deinococcus carri</name>
    <dbReference type="NCBI Taxonomy" id="1211323"/>
    <lineage>
        <taxon>Bacteria</taxon>
        <taxon>Thermotogati</taxon>
        <taxon>Deinococcota</taxon>
        <taxon>Deinococci</taxon>
        <taxon>Deinococcales</taxon>
        <taxon>Deinococcaceae</taxon>
        <taxon>Deinococcus</taxon>
    </lineage>
</organism>
<reference evidence="2 3" key="1">
    <citation type="submission" date="2024-02" db="EMBL/GenBank/DDBJ databases">
        <title>Deinococcus carri NBRC 110142.</title>
        <authorList>
            <person name="Ichikawa N."/>
            <person name="Katano-Makiyama Y."/>
            <person name="Hidaka K."/>
        </authorList>
    </citation>
    <scope>NUCLEOTIDE SEQUENCE [LARGE SCALE GENOMIC DNA]</scope>
    <source>
        <strain evidence="2 3">NBRC 110142</strain>
    </source>
</reference>
<dbReference type="Gene3D" id="3.10.490.10">
    <property type="entry name" value="Gamma-glutamyl cyclotransferase-like"/>
    <property type="match status" value="1"/>
</dbReference>
<feature type="domain" description="Gamma-glutamylcyclotransferase AIG2-like" evidence="1">
    <location>
        <begin position="1"/>
        <end position="123"/>
    </location>
</feature>
<name>A0ABP9W831_9DEIO</name>
<evidence type="ECO:0000259" key="1">
    <source>
        <dbReference type="Pfam" id="PF06094"/>
    </source>
</evidence>